<dbReference type="Proteomes" id="UP000183760">
    <property type="component" value="Unassembled WGS sequence"/>
</dbReference>
<dbReference type="AlphaFoldDB" id="A0A511TDY2"/>
<protein>
    <recommendedName>
        <fullName evidence="5">Cell shape determination protein CcmA</fullName>
    </recommendedName>
</protein>
<evidence type="ECO:0008006" key="5">
    <source>
        <dbReference type="Google" id="ProtNLM"/>
    </source>
</evidence>
<reference evidence="2 3" key="1">
    <citation type="submission" date="2016-10" db="EMBL/GenBank/DDBJ databases">
        <authorList>
            <person name="Varghese N."/>
            <person name="Submissions S."/>
        </authorList>
    </citation>
    <scope>NUCLEOTIDE SEQUENCE [LARGE SCALE GENOMIC DNA]</scope>
    <source>
        <strain evidence="2 3">DSM 16525</strain>
    </source>
</reference>
<dbReference type="OrthoDB" id="5383053at2"/>
<evidence type="ECO:0000313" key="4">
    <source>
        <dbReference type="Proteomes" id="UP000321514"/>
    </source>
</evidence>
<evidence type="ECO:0000313" key="2">
    <source>
        <dbReference type="EMBL" id="SET74931.1"/>
    </source>
</evidence>
<gene>
    <name evidence="1" type="ORF">MFU01_74070</name>
    <name evidence="2" type="ORF">SAMN05443572_10352</name>
</gene>
<accession>A0A511TDY2</accession>
<dbReference type="Proteomes" id="UP000321514">
    <property type="component" value="Unassembled WGS sequence"/>
</dbReference>
<dbReference type="EMBL" id="BJXR01000060">
    <property type="protein sequence ID" value="GEN12370.1"/>
    <property type="molecule type" value="Genomic_DNA"/>
</dbReference>
<dbReference type="RefSeq" id="WP_046714259.1">
    <property type="nucleotide sequence ID" value="NZ_BJXR01000060.1"/>
</dbReference>
<evidence type="ECO:0000313" key="3">
    <source>
        <dbReference type="Proteomes" id="UP000183760"/>
    </source>
</evidence>
<sequence length="179" mass="18966">MTPFPKKLQDRAEALEAADEQLTTLDEDGLLAAPVDIFSMLRDGIDLHESLKDTSRTFASNDCVVVTGNVDVETLVLKGPGGMLVLGDLRVGTAELHANVLVLGNCEISERVVGHDEPHTLTVLGEVQGGRAEMQKQFIMQFLGGGKLTALVDSEGGAAELLELLSGAGSELEVDEVDP</sequence>
<comment type="caution">
    <text evidence="1">The sequence shown here is derived from an EMBL/GenBank/DDBJ whole genome shotgun (WGS) entry which is preliminary data.</text>
</comment>
<dbReference type="EMBL" id="FOIB01000003">
    <property type="protein sequence ID" value="SET74931.1"/>
    <property type="molecule type" value="Genomic_DNA"/>
</dbReference>
<proteinExistence type="predicted"/>
<keyword evidence="3" id="KW-1185">Reference proteome</keyword>
<organism evidence="1 4">
    <name type="scientific">Myxococcus fulvus</name>
    <dbReference type="NCBI Taxonomy" id="33"/>
    <lineage>
        <taxon>Bacteria</taxon>
        <taxon>Pseudomonadati</taxon>
        <taxon>Myxococcota</taxon>
        <taxon>Myxococcia</taxon>
        <taxon>Myxococcales</taxon>
        <taxon>Cystobacterineae</taxon>
        <taxon>Myxococcaceae</taxon>
        <taxon>Myxococcus</taxon>
    </lineage>
</organism>
<name>A0A511TDY2_MYXFU</name>
<reference evidence="1 4" key="2">
    <citation type="submission" date="2019-07" db="EMBL/GenBank/DDBJ databases">
        <title>Whole genome shotgun sequence of Myxococcus fulvus NBRC 100333.</title>
        <authorList>
            <person name="Hosoyama A."/>
            <person name="Uohara A."/>
            <person name="Ohji S."/>
            <person name="Ichikawa N."/>
        </authorList>
    </citation>
    <scope>NUCLEOTIDE SEQUENCE [LARGE SCALE GENOMIC DNA]</scope>
    <source>
        <strain evidence="1 4">NBRC 100333</strain>
    </source>
</reference>
<evidence type="ECO:0000313" key="1">
    <source>
        <dbReference type="EMBL" id="GEN12370.1"/>
    </source>
</evidence>